<evidence type="ECO:0000256" key="1">
    <source>
        <dbReference type="ARBA" id="ARBA00001933"/>
    </source>
</evidence>
<dbReference type="SUPFAM" id="SSF53383">
    <property type="entry name" value="PLP-dependent transferases"/>
    <property type="match status" value="1"/>
</dbReference>
<dbReference type="InterPro" id="IPR015424">
    <property type="entry name" value="PyrdxlP-dep_Trfase"/>
</dbReference>
<dbReference type="RefSeq" id="WP_134208819.1">
    <property type="nucleotide sequence ID" value="NZ_CP038015.1"/>
</dbReference>
<evidence type="ECO:0000313" key="7">
    <source>
        <dbReference type="Proteomes" id="UP000294292"/>
    </source>
</evidence>
<dbReference type="Gene3D" id="3.40.640.10">
    <property type="entry name" value="Type I PLP-dependent aspartate aminotransferase-like (Major domain)"/>
    <property type="match status" value="1"/>
</dbReference>
<dbReference type="OrthoDB" id="9802328at2"/>
<dbReference type="Proteomes" id="UP000294292">
    <property type="component" value="Chromosome"/>
</dbReference>
<dbReference type="InterPro" id="IPR015421">
    <property type="entry name" value="PyrdxlP-dep_Trfase_major"/>
</dbReference>
<dbReference type="KEGG" id="panc:E2636_02835"/>
<dbReference type="InterPro" id="IPR015422">
    <property type="entry name" value="PyrdxlP-dep_Trfase_small"/>
</dbReference>
<gene>
    <name evidence="6" type="ORF">E2636_02835</name>
</gene>
<dbReference type="Pfam" id="PF00155">
    <property type="entry name" value="Aminotran_1_2"/>
    <property type="match status" value="1"/>
</dbReference>
<dbReference type="InterPro" id="IPR004839">
    <property type="entry name" value="Aminotransferase_I/II_large"/>
</dbReference>
<evidence type="ECO:0000259" key="5">
    <source>
        <dbReference type="Pfam" id="PF00155"/>
    </source>
</evidence>
<dbReference type="Gene3D" id="3.90.1150.10">
    <property type="entry name" value="Aspartate Aminotransferase, domain 1"/>
    <property type="match status" value="1"/>
</dbReference>
<evidence type="ECO:0000256" key="3">
    <source>
        <dbReference type="ARBA" id="ARBA00022679"/>
    </source>
</evidence>
<evidence type="ECO:0000256" key="2">
    <source>
        <dbReference type="ARBA" id="ARBA00022576"/>
    </source>
</evidence>
<accession>A0A4P6ZUJ6</accession>
<dbReference type="CDD" id="cd00609">
    <property type="entry name" value="AAT_like"/>
    <property type="match status" value="1"/>
</dbReference>
<keyword evidence="7" id="KW-1185">Reference proteome</keyword>
<dbReference type="PANTHER" id="PTHR42790:SF19">
    <property type="entry name" value="KYNURENINE_ALPHA-AMINOADIPATE AMINOTRANSFERASE, MITOCHONDRIAL"/>
    <property type="match status" value="1"/>
</dbReference>
<organism evidence="6 7">
    <name type="scientific">Paenisporosarcina antarctica</name>
    <dbReference type="NCBI Taxonomy" id="417367"/>
    <lineage>
        <taxon>Bacteria</taxon>
        <taxon>Bacillati</taxon>
        <taxon>Bacillota</taxon>
        <taxon>Bacilli</taxon>
        <taxon>Bacillales</taxon>
        <taxon>Caryophanaceae</taxon>
        <taxon>Paenisporosarcina</taxon>
    </lineage>
</organism>
<feature type="domain" description="Aminotransferase class I/classII large" evidence="5">
    <location>
        <begin position="32"/>
        <end position="382"/>
    </location>
</feature>
<name>A0A4P6ZUJ6_9BACL</name>
<dbReference type="GO" id="GO:1901605">
    <property type="term" value="P:alpha-amino acid metabolic process"/>
    <property type="evidence" value="ECO:0007669"/>
    <property type="project" value="TreeGrafter"/>
</dbReference>
<dbReference type="PANTHER" id="PTHR42790">
    <property type="entry name" value="AMINOTRANSFERASE"/>
    <property type="match status" value="1"/>
</dbReference>
<keyword evidence="4" id="KW-0663">Pyridoxal phosphate</keyword>
<protein>
    <submittedName>
        <fullName evidence="6">PLP-dependent aminotransferase family protein</fullName>
    </submittedName>
</protein>
<comment type="cofactor">
    <cofactor evidence="1">
        <name>pyridoxal 5'-phosphate</name>
        <dbReference type="ChEBI" id="CHEBI:597326"/>
    </cofactor>
</comment>
<dbReference type="GO" id="GO:0030170">
    <property type="term" value="F:pyridoxal phosphate binding"/>
    <property type="evidence" value="ECO:0007669"/>
    <property type="project" value="InterPro"/>
</dbReference>
<proteinExistence type="predicted"/>
<sequence>MKQDYPFSKNISLAFKNDPPGQWLLTLPEGCIRLSSGYPEPLLVPAVGLKTAAVRLLEEEQDLPLQYMGSPRILQLKEFIQKRLAERGVEVAKEELLVTSGACQGIDLIARILLDDQAVVALESPTYMEALEVFQNYTEHFMAIPVDEQGLDTEQFAEMLENGKRDGLKMPRILYTIPTSQNPTGTTLTAKRRKRLLELAEEFDFLILEDDAYGELGFTQRPRLLKAMDDNNRVLHIGSMSKVVAPGMRIGWVAGPEKLIKVLSWFKKDLNHPFAQSTMASFLESIDFDDHLKLLTDAYQAKSTAMIEALEQFMPPAVTWYVPEGGYFVWVKISGVDTAEMLSQALDAGVSYVPGKHFFLDQERCEYLRLSFSYADAEAIVRGIQKLAEVVAANVPEKTGQES</sequence>
<keyword evidence="2 6" id="KW-0032">Aminotransferase</keyword>
<dbReference type="AlphaFoldDB" id="A0A4P6ZUJ6"/>
<keyword evidence="3 6" id="KW-0808">Transferase</keyword>
<reference evidence="6 7" key="1">
    <citation type="submission" date="2019-03" db="EMBL/GenBank/DDBJ databases">
        <title>Complete genome sequence of Paenisporosarcina antarctica CGMCC 1.6503T.</title>
        <authorList>
            <person name="Rong J.-C."/>
            <person name="Chi N.-Y."/>
            <person name="Zhang Q.-F."/>
        </authorList>
    </citation>
    <scope>NUCLEOTIDE SEQUENCE [LARGE SCALE GENOMIC DNA]</scope>
    <source>
        <strain evidence="6 7">CGMCC 1.6503</strain>
    </source>
</reference>
<evidence type="ECO:0000313" key="6">
    <source>
        <dbReference type="EMBL" id="QBP40150.1"/>
    </source>
</evidence>
<dbReference type="GO" id="GO:0008483">
    <property type="term" value="F:transaminase activity"/>
    <property type="evidence" value="ECO:0007669"/>
    <property type="project" value="UniProtKB-KW"/>
</dbReference>
<dbReference type="InterPro" id="IPR050859">
    <property type="entry name" value="Class-I_PLP-dep_aminotransf"/>
</dbReference>
<evidence type="ECO:0000256" key="4">
    <source>
        <dbReference type="ARBA" id="ARBA00022898"/>
    </source>
</evidence>
<dbReference type="EMBL" id="CP038015">
    <property type="protein sequence ID" value="QBP40150.1"/>
    <property type="molecule type" value="Genomic_DNA"/>
</dbReference>